<gene>
    <name evidence="1" type="ORF">E8L90_21670</name>
</gene>
<dbReference type="RefSeq" id="WP_137031350.1">
    <property type="nucleotide sequence ID" value="NZ_SZNK01000001.1"/>
</dbReference>
<sequence length="116" mass="12895">MAMIFENMVLEWYPEGSDSRYIERILWLSPKRELEPLPVVVVVPGDELLLVVVVVPGVELLSEPAAVSIIVLYSSTNSWTSSTCFRVVKVSVIKAVFANKYSPLLKELLSNSDLGL</sequence>
<dbReference type="AlphaFoldDB" id="A0A4U2YAR7"/>
<evidence type="ECO:0000313" key="2">
    <source>
        <dbReference type="Proteomes" id="UP000307841"/>
    </source>
</evidence>
<keyword evidence="2" id="KW-1185">Reference proteome</keyword>
<dbReference type="Proteomes" id="UP000307841">
    <property type="component" value="Unassembled WGS sequence"/>
</dbReference>
<proteinExistence type="predicted"/>
<protein>
    <submittedName>
        <fullName evidence="1">Uncharacterized protein</fullName>
    </submittedName>
</protein>
<dbReference type="EMBL" id="SZNK01000001">
    <property type="protein sequence ID" value="TKI57828.1"/>
    <property type="molecule type" value="Genomic_DNA"/>
</dbReference>
<accession>A0A4U2YAR7</accession>
<name>A0A4U2YAR7_9BACL</name>
<evidence type="ECO:0000313" key="1">
    <source>
        <dbReference type="EMBL" id="TKI57828.1"/>
    </source>
</evidence>
<comment type="caution">
    <text evidence="1">The sequence shown here is derived from an EMBL/GenBank/DDBJ whole genome shotgun (WGS) entry which is preliminary data.</text>
</comment>
<reference evidence="1 2" key="1">
    <citation type="submission" date="2019-04" db="EMBL/GenBank/DDBJ databases">
        <title>Whole genome sequencing of Brevibacillus sp. TGS2-1.</title>
        <authorList>
            <person name="Choi A."/>
        </authorList>
    </citation>
    <scope>NUCLEOTIDE SEQUENCE [LARGE SCALE GENOMIC DNA]</scope>
    <source>
        <strain evidence="1 2">TGS2-1</strain>
    </source>
</reference>
<organism evidence="1 2">
    <name type="scientific">Brevibacillus antibioticus</name>
    <dbReference type="NCBI Taxonomy" id="2570228"/>
    <lineage>
        <taxon>Bacteria</taxon>
        <taxon>Bacillati</taxon>
        <taxon>Bacillota</taxon>
        <taxon>Bacilli</taxon>
        <taxon>Bacillales</taxon>
        <taxon>Paenibacillaceae</taxon>
        <taxon>Brevibacillus</taxon>
    </lineage>
</organism>